<dbReference type="GO" id="GO:0055085">
    <property type="term" value="P:transmembrane transport"/>
    <property type="evidence" value="ECO:0000318"/>
    <property type="project" value="GO_Central"/>
</dbReference>
<feature type="domain" description="ABC transporter" evidence="65">
    <location>
        <begin position="410"/>
        <end position="640"/>
    </location>
</feature>
<dbReference type="Gene3D" id="1.20.1560.10">
    <property type="entry name" value="ABC transporter type 1, transmembrane domain"/>
    <property type="match status" value="2"/>
</dbReference>
<evidence type="ECO:0000256" key="1">
    <source>
        <dbReference type="ARBA" id="ARBA00001946"/>
    </source>
</evidence>
<evidence type="ECO:0000256" key="41">
    <source>
        <dbReference type="ARBA" id="ARBA00047279"/>
    </source>
</evidence>
<dbReference type="SUPFAM" id="SSF52540">
    <property type="entry name" value="P-loop containing nucleoside triphosphate hydrolases"/>
    <property type="match status" value="3"/>
</dbReference>
<evidence type="ECO:0000256" key="57">
    <source>
        <dbReference type="ARBA" id="ARBA00052534"/>
    </source>
</evidence>
<evidence type="ECO:0000256" key="8">
    <source>
        <dbReference type="ARBA" id="ARBA00012191"/>
    </source>
</evidence>
<comment type="catalytic activity">
    <reaction evidence="38">
        <text>ATP + H2O + xenobioticSide 1 = ADP + phosphate + xenobioticSide 2.</text>
        <dbReference type="EC" id="7.6.2.2"/>
    </reaction>
</comment>
<dbReference type="InterPro" id="IPR027417">
    <property type="entry name" value="P-loop_NTPase"/>
</dbReference>
<dbReference type="InterPro" id="IPR009147">
    <property type="entry name" value="CFTR/ABCC7"/>
</dbReference>
<dbReference type="GO" id="GO:0016324">
    <property type="term" value="C:apical plasma membrane"/>
    <property type="evidence" value="ECO:0007669"/>
    <property type="project" value="UniProtKB-SubCell"/>
</dbReference>
<keyword evidence="24" id="KW-0406">Ion transport</keyword>
<evidence type="ECO:0000256" key="17">
    <source>
        <dbReference type="ARBA" id="ARBA00022753"/>
    </source>
</evidence>
<feature type="domain" description="ABC transmembrane type-1" evidence="66">
    <location>
        <begin position="803"/>
        <end position="1093"/>
    </location>
</feature>
<keyword evidence="17" id="KW-0967">Endosome</keyword>
<evidence type="ECO:0000256" key="27">
    <source>
        <dbReference type="ARBA" id="ARBA00023173"/>
    </source>
</evidence>
<evidence type="ECO:0000256" key="5">
    <source>
        <dbReference type="ARBA" id="ARBA00004520"/>
    </source>
</evidence>
<comment type="catalytic activity">
    <reaction evidence="41">
        <text>dehydroepiandrosterone 3-sulfate(in) + ATP + H2O = dehydroepiandrosterone 3-sulfate(out) + ADP + phosphate + H(+)</text>
        <dbReference type="Rhea" id="RHEA:61364"/>
        <dbReference type="ChEBI" id="CHEBI:15377"/>
        <dbReference type="ChEBI" id="CHEBI:15378"/>
        <dbReference type="ChEBI" id="CHEBI:30616"/>
        <dbReference type="ChEBI" id="CHEBI:43474"/>
        <dbReference type="ChEBI" id="CHEBI:57905"/>
        <dbReference type="ChEBI" id="CHEBI:456216"/>
    </reaction>
    <physiologicalReaction direction="left-to-right" evidence="41">
        <dbReference type="Rhea" id="RHEA:61365"/>
    </physiologicalReaction>
</comment>
<dbReference type="GO" id="GO:0005260">
    <property type="term" value="F:intracellularly ATP-gated chloride channel activity"/>
    <property type="evidence" value="ECO:0007669"/>
    <property type="project" value="UniProtKB-EC"/>
</dbReference>
<keyword evidence="19" id="KW-0067">ATP-binding</keyword>
<dbReference type="GO" id="GO:0008559">
    <property type="term" value="F:ABC-type xenobiotic transporter activity"/>
    <property type="evidence" value="ECO:0007669"/>
    <property type="project" value="UniProtKB-EC"/>
</dbReference>
<evidence type="ECO:0000256" key="11">
    <source>
        <dbReference type="ARBA" id="ARBA00022448"/>
    </source>
</evidence>
<comment type="cofactor">
    <cofactor evidence="1">
        <name>Mg(2+)</name>
        <dbReference type="ChEBI" id="CHEBI:18420"/>
    </cofactor>
</comment>
<dbReference type="InterPro" id="IPR003593">
    <property type="entry name" value="AAA+_ATPase"/>
</dbReference>
<dbReference type="InterPro" id="IPR050173">
    <property type="entry name" value="ABC_transporter_C-like"/>
</dbReference>
<keyword evidence="68" id="KW-1185">Reference proteome</keyword>
<keyword evidence="23" id="KW-0445">Lipid transport</keyword>
<evidence type="ECO:0000256" key="49">
    <source>
        <dbReference type="ARBA" id="ARBA00050718"/>
    </source>
</evidence>
<evidence type="ECO:0000259" key="65">
    <source>
        <dbReference type="PROSITE" id="PS50893"/>
    </source>
</evidence>
<dbReference type="PROSITE" id="PS00211">
    <property type="entry name" value="ABC_TRANSPORTER_1"/>
    <property type="match status" value="2"/>
</dbReference>
<keyword evidence="69" id="KW-1267">Proteomics identification</keyword>
<comment type="catalytic activity">
    <reaction evidence="48">
        <text>glycoursodeoxycholate(in) + glutathione(in) + ATP + H2O = glycoursodeoxycholate(out) + glutathione(out) + ADP + phosphate + H(+)</text>
        <dbReference type="Rhea" id="RHEA:66416"/>
        <dbReference type="ChEBI" id="CHEBI:15377"/>
        <dbReference type="ChEBI" id="CHEBI:15378"/>
        <dbReference type="ChEBI" id="CHEBI:30616"/>
        <dbReference type="ChEBI" id="CHEBI:43474"/>
        <dbReference type="ChEBI" id="CHEBI:57925"/>
        <dbReference type="ChEBI" id="CHEBI:132030"/>
        <dbReference type="ChEBI" id="CHEBI:456216"/>
    </reaction>
    <physiologicalReaction direction="left-to-right" evidence="48">
        <dbReference type="Rhea" id="RHEA:66417"/>
    </physiologicalReaction>
</comment>
<keyword evidence="16" id="KW-0547">Nucleotide-binding</keyword>
<evidence type="ECO:0000256" key="30">
    <source>
        <dbReference type="ARBA" id="ARBA00023235"/>
    </source>
</evidence>
<keyword evidence="12" id="KW-1003">Cell membrane</keyword>
<evidence type="ECO:0000256" key="25">
    <source>
        <dbReference type="ARBA" id="ARBA00023136"/>
    </source>
</evidence>
<dbReference type="EC" id="7.6.2.2" evidence="8"/>
<evidence type="ECO:0000256" key="58">
    <source>
        <dbReference type="ARBA" id="ARBA00052647"/>
    </source>
</evidence>
<keyword evidence="14 64" id="KW-0812">Transmembrane</keyword>
<keyword evidence="18" id="KW-0256">Endoplasmic reticulum</keyword>
<dbReference type="GO" id="GO:0016887">
    <property type="term" value="F:ATP hydrolysis activity"/>
    <property type="evidence" value="ECO:0007669"/>
    <property type="project" value="InterPro"/>
</dbReference>
<name>A0A287AG73_PIG</name>
<dbReference type="CDD" id="cd18593">
    <property type="entry name" value="ABC_6TM_MRP4_D1_like"/>
    <property type="match status" value="1"/>
</dbReference>
<feature type="domain" description="ABC transporter" evidence="65">
    <location>
        <begin position="1129"/>
        <end position="1362"/>
    </location>
</feature>
<evidence type="ECO:0000256" key="9">
    <source>
        <dbReference type="ARBA" id="ARBA00012195"/>
    </source>
</evidence>
<gene>
    <name evidence="67" type="primary">LOC100518860</name>
</gene>
<dbReference type="Gene3D" id="3.40.50.300">
    <property type="entry name" value="P-loop containing nucleotide triphosphate hydrolases"/>
    <property type="match status" value="2"/>
</dbReference>
<comment type="catalytic activity">
    <reaction evidence="58">
        <text>glycodeoxycholate(in) + glutathione(in) + ATP + H2O = glycodeoxycholate(out) + glutathione(out) + ADP + phosphate + H(+)</text>
        <dbReference type="Rhea" id="RHEA:66380"/>
        <dbReference type="ChEBI" id="CHEBI:15377"/>
        <dbReference type="ChEBI" id="CHEBI:15378"/>
        <dbReference type="ChEBI" id="CHEBI:30616"/>
        <dbReference type="ChEBI" id="CHEBI:43474"/>
        <dbReference type="ChEBI" id="CHEBI:57925"/>
        <dbReference type="ChEBI" id="CHEBI:82982"/>
        <dbReference type="ChEBI" id="CHEBI:456216"/>
    </reaction>
    <physiologicalReaction direction="left-to-right" evidence="58">
        <dbReference type="Rhea" id="RHEA:66381"/>
    </physiologicalReaction>
</comment>
<comment type="catalytic activity">
    <reaction evidence="33">
        <text>chloride(in) = chloride(out)</text>
        <dbReference type="Rhea" id="RHEA:29823"/>
        <dbReference type="ChEBI" id="CHEBI:17996"/>
    </reaction>
</comment>
<dbReference type="FunFam" id="3.40.50.300:FF:000163">
    <property type="entry name" value="Multidrug resistance-associated protein member 4"/>
    <property type="match status" value="1"/>
</dbReference>
<dbReference type="FunFam" id="3.40.50.300:FF:000973">
    <property type="entry name" value="Multidrug resistance-associated protein 4"/>
    <property type="match status" value="1"/>
</dbReference>
<evidence type="ECO:0000256" key="47">
    <source>
        <dbReference type="ARBA" id="ARBA00050117"/>
    </source>
</evidence>
<dbReference type="FunFam" id="1.20.1560.10:FF:000027">
    <property type="entry name" value="ATP-binding cassette subfamily C member 4"/>
    <property type="match status" value="1"/>
</dbReference>
<feature type="transmembrane region" description="Helical" evidence="64">
    <location>
        <begin position="342"/>
        <end position="361"/>
    </location>
</feature>
<feature type="transmembrane region" description="Helical" evidence="64">
    <location>
        <begin position="314"/>
        <end position="336"/>
    </location>
</feature>
<dbReference type="GO" id="GO:0016323">
    <property type="term" value="C:basolateral plasma membrane"/>
    <property type="evidence" value="ECO:0000318"/>
    <property type="project" value="GO_Central"/>
</dbReference>
<evidence type="ECO:0000256" key="46">
    <source>
        <dbReference type="ARBA" id="ARBA00048778"/>
    </source>
</evidence>
<dbReference type="InterPro" id="IPR003439">
    <property type="entry name" value="ABC_transporter-like_ATP-bd"/>
</dbReference>
<proteinExistence type="evidence at protein level"/>
<evidence type="ECO:0000256" key="26">
    <source>
        <dbReference type="ARBA" id="ARBA00023139"/>
    </source>
</evidence>
<reference evidence="67" key="1">
    <citation type="journal article" date="2020" name="Gigascience">
        <title>An improved pig reference genome sequence to enable pig genetics and genomics research.</title>
        <authorList>
            <person name="Warr A."/>
            <person name="Affara N."/>
            <person name="Aken B."/>
            <person name="Beiki H."/>
            <person name="Bickhart D.M."/>
            <person name="Billis K."/>
            <person name="Chow W."/>
            <person name="Eory L."/>
            <person name="Finlayson H.A."/>
            <person name="Flicek P."/>
            <person name="Giron C.G."/>
            <person name="Griffin D.K."/>
            <person name="Hall R."/>
            <person name="Hannum G."/>
            <person name="Hourlier T."/>
            <person name="Howe K."/>
            <person name="Hume D.A."/>
            <person name="Izuogu O."/>
            <person name="Kim K."/>
            <person name="Koren S."/>
            <person name="Liu H."/>
            <person name="Manchanda N."/>
            <person name="Martin F.J."/>
            <person name="Nonneman D.J."/>
            <person name="O'Connor R.E."/>
            <person name="Phillippy A.M."/>
            <person name="Rohrer G.A."/>
            <person name="Rosen B.D."/>
            <person name="Rund L.A."/>
            <person name="Sargent C.A."/>
            <person name="Schook L.B."/>
            <person name="Schroeder S.G."/>
            <person name="Schwartz A.S."/>
            <person name="Skinner B.M."/>
            <person name="Talbot R."/>
            <person name="Tseng E."/>
            <person name="Tuggle C.K."/>
            <person name="Watson M."/>
            <person name="Smith T.P.L."/>
            <person name="Archibald A.L."/>
        </authorList>
    </citation>
    <scope>NUCLEOTIDE SEQUENCE [LARGE SCALE GENOMIC DNA]</scope>
    <source>
        <strain evidence="67">Duroc</strain>
    </source>
</reference>
<dbReference type="InterPro" id="IPR011527">
    <property type="entry name" value="ABC1_TM_dom"/>
</dbReference>
<accession>A0A287AG73</accession>
<feature type="transmembrane region" description="Helical" evidence="64">
    <location>
        <begin position="927"/>
        <end position="947"/>
    </location>
</feature>
<evidence type="ECO:0000256" key="13">
    <source>
        <dbReference type="ARBA" id="ARBA00022553"/>
    </source>
</evidence>
<evidence type="ECO:0000256" key="16">
    <source>
        <dbReference type="ARBA" id="ARBA00022741"/>
    </source>
</evidence>
<comment type="subcellular location">
    <subcellularLocation>
        <location evidence="3">Apical cell membrane</location>
        <topology evidence="3">Multi-pass membrane protein</topology>
    </subcellularLocation>
    <subcellularLocation>
        <location evidence="6">Basolateral cell membrane</location>
        <topology evidence="6">Multi-pass membrane protein</topology>
    </subcellularLocation>
    <subcellularLocation>
        <location evidence="5">Early endosome membrane</location>
        <topology evidence="5">Multi-pass membrane protein</topology>
    </subcellularLocation>
    <subcellularLocation>
        <location evidence="4">Endoplasmic reticulum membrane</location>
        <topology evidence="4">Multi-pass membrane protein</topology>
    </subcellularLocation>
    <subcellularLocation>
        <location evidence="2">Recycling endosome membrane</location>
        <topology evidence="2">Multi-pass membrane protein</topology>
    </subcellularLocation>
</comment>
<evidence type="ECO:0000256" key="22">
    <source>
        <dbReference type="ARBA" id="ARBA00022989"/>
    </source>
</evidence>
<keyword evidence="15" id="KW-0677">Repeat</keyword>
<evidence type="ECO:0000256" key="2">
    <source>
        <dbReference type="ARBA" id="ARBA00004195"/>
    </source>
</evidence>
<dbReference type="ExpressionAtlas" id="A0A287AG73">
    <property type="expression patterns" value="baseline"/>
</dbReference>
<evidence type="ECO:0000256" key="4">
    <source>
        <dbReference type="ARBA" id="ARBA00004477"/>
    </source>
</evidence>
<dbReference type="PANTHER" id="PTHR24223">
    <property type="entry name" value="ATP-BINDING CASSETTE SUB-FAMILY C"/>
    <property type="match status" value="1"/>
</dbReference>
<dbReference type="InterPro" id="IPR017871">
    <property type="entry name" value="ABC_transporter-like_CS"/>
</dbReference>
<comment type="catalytic activity">
    <reaction evidence="43">
        <text>17beta-estradiol 17-O-(beta-D-glucuronate)(in) + ATP + H2O = 17beta-estradiol 17-O-(beta-D-glucuronate)(out) + ADP + phosphate + H(+)</text>
        <dbReference type="Rhea" id="RHEA:60128"/>
        <dbReference type="ChEBI" id="CHEBI:15377"/>
        <dbReference type="ChEBI" id="CHEBI:15378"/>
        <dbReference type="ChEBI" id="CHEBI:30616"/>
        <dbReference type="ChEBI" id="CHEBI:43474"/>
        <dbReference type="ChEBI" id="CHEBI:82961"/>
        <dbReference type="ChEBI" id="CHEBI:456216"/>
    </reaction>
    <physiologicalReaction direction="left-to-right" evidence="43">
        <dbReference type="Rhea" id="RHEA:60129"/>
    </physiologicalReaction>
</comment>
<evidence type="ECO:0000256" key="18">
    <source>
        <dbReference type="ARBA" id="ARBA00022824"/>
    </source>
</evidence>
<keyword evidence="29" id="KW-0868">Chloride</keyword>
<evidence type="ECO:0000256" key="21">
    <source>
        <dbReference type="ARBA" id="ARBA00022967"/>
    </source>
</evidence>
<comment type="catalytic activity">
    <reaction evidence="47">
        <text>tauroursodeoxycholate(in) + glutathione(in) + ATP + H2O = tauroursodeoxycholate(out) + glutathione(out) + ADP + phosphate + H(+)</text>
        <dbReference type="Rhea" id="RHEA:66420"/>
        <dbReference type="ChEBI" id="CHEBI:15377"/>
        <dbReference type="ChEBI" id="CHEBI:15378"/>
        <dbReference type="ChEBI" id="CHEBI:30616"/>
        <dbReference type="ChEBI" id="CHEBI:43474"/>
        <dbReference type="ChEBI" id="CHEBI:57925"/>
        <dbReference type="ChEBI" id="CHEBI:132028"/>
        <dbReference type="ChEBI" id="CHEBI:456216"/>
    </reaction>
    <physiologicalReaction direction="left-to-right" evidence="47">
        <dbReference type="Rhea" id="RHEA:66421"/>
    </physiologicalReaction>
</comment>
<comment type="catalytic activity">
    <reaction evidence="57">
        <text>glycocholate(in) + glutathione(in) + ATP + H2O = glycocholate(out) + glutathione(out) + ADP + phosphate + H(+)</text>
        <dbReference type="Rhea" id="RHEA:66400"/>
        <dbReference type="ChEBI" id="CHEBI:15377"/>
        <dbReference type="ChEBI" id="CHEBI:15378"/>
        <dbReference type="ChEBI" id="CHEBI:29746"/>
        <dbReference type="ChEBI" id="CHEBI:30616"/>
        <dbReference type="ChEBI" id="CHEBI:43474"/>
        <dbReference type="ChEBI" id="CHEBI:57925"/>
        <dbReference type="ChEBI" id="CHEBI:456216"/>
    </reaction>
    <physiologicalReaction direction="left-to-right" evidence="57">
        <dbReference type="Rhea" id="RHEA:66401"/>
    </physiologicalReaction>
</comment>
<dbReference type="CDD" id="cd03250">
    <property type="entry name" value="ABCC_MRP_domain1"/>
    <property type="match status" value="1"/>
</dbReference>
<evidence type="ECO:0000256" key="3">
    <source>
        <dbReference type="ARBA" id="ARBA00004424"/>
    </source>
</evidence>
<evidence type="ECO:0000256" key="40">
    <source>
        <dbReference type="ARBA" id="ARBA00044653"/>
    </source>
</evidence>
<comment type="catalytic activity">
    <reaction evidence="42">
        <text>leukotriene C4(in) + ATP + H2O = leukotriene C4(out) + ADP + phosphate + H(+)</text>
        <dbReference type="Rhea" id="RHEA:38963"/>
        <dbReference type="ChEBI" id="CHEBI:15377"/>
        <dbReference type="ChEBI" id="CHEBI:15378"/>
        <dbReference type="ChEBI" id="CHEBI:30616"/>
        <dbReference type="ChEBI" id="CHEBI:43474"/>
        <dbReference type="ChEBI" id="CHEBI:57973"/>
        <dbReference type="ChEBI" id="CHEBI:456216"/>
    </reaction>
    <physiologicalReaction direction="left-to-right" evidence="42">
        <dbReference type="Rhea" id="RHEA:38964"/>
    </physiologicalReaction>
</comment>
<evidence type="ECO:0000256" key="39">
    <source>
        <dbReference type="ARBA" id="ARBA00034073"/>
    </source>
</evidence>
<keyword evidence="11" id="KW-0813">Transport</keyword>
<comment type="catalytic activity">
    <reaction evidence="39">
        <text>ATP + H2O + closed Cl(-) channel = ADP + phosphate + open Cl(-) channel.</text>
        <dbReference type="EC" id="5.6.1.6"/>
    </reaction>
</comment>
<comment type="catalytic activity">
    <reaction evidence="59">
        <text>3',5'-cyclic GMP(in) + ATP + H2O = 3',5'-cyclic GMP(out) + ADP + phosphate + H(+)</text>
        <dbReference type="Rhea" id="RHEA:66188"/>
        <dbReference type="ChEBI" id="CHEBI:15377"/>
        <dbReference type="ChEBI" id="CHEBI:15378"/>
        <dbReference type="ChEBI" id="CHEBI:30616"/>
        <dbReference type="ChEBI" id="CHEBI:43474"/>
        <dbReference type="ChEBI" id="CHEBI:57746"/>
        <dbReference type="ChEBI" id="CHEBI:456216"/>
    </reaction>
    <physiologicalReaction direction="left-to-right" evidence="59">
        <dbReference type="Rhea" id="RHEA:66189"/>
    </physiologicalReaction>
</comment>
<dbReference type="GO" id="GO:0005789">
    <property type="term" value="C:endoplasmic reticulum membrane"/>
    <property type="evidence" value="ECO:0007669"/>
    <property type="project" value="UniProtKB-SubCell"/>
</dbReference>
<feature type="region of interest" description="Disordered" evidence="63">
    <location>
        <begin position="726"/>
        <end position="762"/>
    </location>
</feature>
<evidence type="ECO:0000313" key="68">
    <source>
        <dbReference type="Proteomes" id="UP000008227"/>
    </source>
</evidence>
<evidence type="ECO:0000256" key="31">
    <source>
        <dbReference type="ARBA" id="ARBA00023288"/>
    </source>
</evidence>
<feature type="transmembrane region" description="Helical" evidence="64">
    <location>
        <begin position="799"/>
        <end position="818"/>
    </location>
</feature>
<comment type="catalytic activity">
    <reaction evidence="46">
        <text>ATP + H2O = ADP + phosphate + H(+)</text>
        <dbReference type="Rhea" id="RHEA:13065"/>
        <dbReference type="ChEBI" id="CHEBI:15377"/>
        <dbReference type="ChEBI" id="CHEBI:15378"/>
        <dbReference type="ChEBI" id="CHEBI:30616"/>
        <dbReference type="ChEBI" id="CHEBI:43474"/>
        <dbReference type="ChEBI" id="CHEBI:456216"/>
    </reaction>
    <physiologicalReaction direction="left-to-right" evidence="46">
        <dbReference type="Rhea" id="RHEA:13066"/>
    </physiologicalReaction>
</comment>
<comment type="catalytic activity">
    <reaction evidence="56">
        <text>taurocholate(in) + glutathione(in) + ATP + H2O = taurocholate(out) + glutathione(out) + ADP + phosphate + H(+)</text>
        <dbReference type="Rhea" id="RHEA:66404"/>
        <dbReference type="ChEBI" id="CHEBI:15377"/>
        <dbReference type="ChEBI" id="CHEBI:15378"/>
        <dbReference type="ChEBI" id="CHEBI:30616"/>
        <dbReference type="ChEBI" id="CHEBI:36257"/>
        <dbReference type="ChEBI" id="CHEBI:43474"/>
        <dbReference type="ChEBI" id="CHEBI:57925"/>
        <dbReference type="ChEBI" id="CHEBI:456216"/>
    </reaction>
    <physiologicalReaction direction="left-to-right" evidence="56">
        <dbReference type="Rhea" id="RHEA:66405"/>
    </physiologicalReaction>
</comment>
<evidence type="ECO:0000256" key="24">
    <source>
        <dbReference type="ARBA" id="ARBA00023065"/>
    </source>
</evidence>
<dbReference type="PROSITE" id="PS50893">
    <property type="entry name" value="ABC_TRANSPORTER_2"/>
    <property type="match status" value="2"/>
</dbReference>
<evidence type="ECO:0000256" key="54">
    <source>
        <dbReference type="ARBA" id="ARBA00051604"/>
    </source>
</evidence>
<keyword evidence="21" id="KW-1278">Translocase</keyword>
<keyword evidence="26" id="KW-0564">Palmitate</keyword>
<feature type="transmembrane region" description="Helical" evidence="64">
    <location>
        <begin position="1035"/>
        <end position="1058"/>
    </location>
</feature>
<comment type="catalytic activity">
    <reaction evidence="50">
        <text>cholate(in) + glutathione(in) + ATP + H2O = cholate(out) + glutathione(out) + ADP + phosphate + H(+)</text>
        <dbReference type="Rhea" id="RHEA:66396"/>
        <dbReference type="ChEBI" id="CHEBI:15377"/>
        <dbReference type="ChEBI" id="CHEBI:15378"/>
        <dbReference type="ChEBI" id="CHEBI:29747"/>
        <dbReference type="ChEBI" id="CHEBI:30616"/>
        <dbReference type="ChEBI" id="CHEBI:43474"/>
        <dbReference type="ChEBI" id="CHEBI:57925"/>
        <dbReference type="ChEBI" id="CHEBI:456216"/>
    </reaction>
    <physiologicalReaction direction="left-to-right" evidence="50">
        <dbReference type="Rhea" id="RHEA:66397"/>
    </physiologicalReaction>
</comment>
<evidence type="ECO:0000256" key="35">
    <source>
        <dbReference type="ARBA" id="ARBA00029720"/>
    </source>
</evidence>
<dbReference type="PROSITE" id="PS50929">
    <property type="entry name" value="ABC_TM1F"/>
    <property type="match status" value="2"/>
</dbReference>
<comment type="catalytic activity">
    <reaction evidence="40">
        <text>hydrogencarbonate(in) = hydrogencarbonate(out)</text>
        <dbReference type="Rhea" id="RHEA:28695"/>
        <dbReference type="ChEBI" id="CHEBI:17544"/>
    </reaction>
</comment>
<organism evidence="67 68">
    <name type="scientific">Sus scrofa</name>
    <name type="common">Pig</name>
    <dbReference type="NCBI Taxonomy" id="9823"/>
    <lineage>
        <taxon>Eukaryota</taxon>
        <taxon>Metazoa</taxon>
        <taxon>Chordata</taxon>
        <taxon>Craniata</taxon>
        <taxon>Vertebrata</taxon>
        <taxon>Euteleostomi</taxon>
        <taxon>Mammalia</taxon>
        <taxon>Eutheria</taxon>
        <taxon>Laurasiatheria</taxon>
        <taxon>Artiodactyla</taxon>
        <taxon>Suina</taxon>
        <taxon>Suidae</taxon>
        <taxon>Sus</taxon>
    </lineage>
</organism>
<evidence type="ECO:0000256" key="44">
    <source>
        <dbReference type="ARBA" id="ARBA00048007"/>
    </source>
</evidence>
<evidence type="ECO:0000313" key="67">
    <source>
        <dbReference type="Ensembl" id="ENSSSCP00000042896.1"/>
    </source>
</evidence>
<dbReference type="InterPro" id="IPR030240">
    <property type="entry name" value="ABCC4_TMD1"/>
</dbReference>
<evidence type="ECO:0000256" key="64">
    <source>
        <dbReference type="SAM" id="Phobius"/>
    </source>
</evidence>
<evidence type="ECO:0000256" key="14">
    <source>
        <dbReference type="ARBA" id="ARBA00022692"/>
    </source>
</evidence>
<dbReference type="GO" id="GO:0015431">
    <property type="term" value="F:ABC-type glutathione S-conjugate transporter activity"/>
    <property type="evidence" value="ECO:0007669"/>
    <property type="project" value="UniProtKB-EC"/>
</dbReference>
<evidence type="ECO:0000256" key="36">
    <source>
        <dbReference type="ARBA" id="ARBA00031358"/>
    </source>
</evidence>
<dbReference type="InParanoid" id="A0A287AG73"/>
<evidence type="ECO:0000256" key="59">
    <source>
        <dbReference type="ARBA" id="ARBA00052963"/>
    </source>
</evidence>
<evidence type="ECO:0000256" key="10">
    <source>
        <dbReference type="ARBA" id="ARBA00016668"/>
    </source>
</evidence>
<dbReference type="Proteomes" id="UP000008227">
    <property type="component" value="Unassembled WGS sequence"/>
</dbReference>
<dbReference type="Bgee" id="ENSSSCG00000038275">
    <property type="expression patterns" value="Expressed in ileum and 16 other cell types or tissues"/>
</dbReference>
<dbReference type="Pfam" id="PF00664">
    <property type="entry name" value="ABC_membrane"/>
    <property type="match status" value="2"/>
</dbReference>
<evidence type="ECO:0000256" key="63">
    <source>
        <dbReference type="SAM" id="MobiDB-lite"/>
    </source>
</evidence>
<dbReference type="STRING" id="9823.ENSSSCP00000042896"/>
<keyword evidence="20" id="KW-0832">Ubl conjugation</keyword>
<evidence type="ECO:0000256" key="51">
    <source>
        <dbReference type="ARBA" id="ARBA00051151"/>
    </source>
</evidence>
<comment type="catalytic activity">
    <reaction evidence="52">
        <text>prostaglandin E2(in) + ATP + H2O = prostaglandin E2(out) + ADP + phosphate + H(+)</text>
        <dbReference type="Rhea" id="RHEA:66388"/>
        <dbReference type="ChEBI" id="CHEBI:15377"/>
        <dbReference type="ChEBI" id="CHEBI:15378"/>
        <dbReference type="ChEBI" id="CHEBI:30616"/>
        <dbReference type="ChEBI" id="CHEBI:43474"/>
        <dbReference type="ChEBI" id="CHEBI:456216"/>
        <dbReference type="ChEBI" id="CHEBI:606564"/>
    </reaction>
    <physiologicalReaction direction="left-to-right" evidence="52">
        <dbReference type="Rhea" id="RHEA:66389"/>
    </physiologicalReaction>
</comment>
<comment type="catalytic activity">
    <reaction evidence="53">
        <text>taurochenodeoxycholate(in) + glutathione(in) + ATP + H2O = taurochenodeoxycholate(out) + glutathione(out) + ADP + phosphate + H(+)</text>
        <dbReference type="Rhea" id="RHEA:66412"/>
        <dbReference type="ChEBI" id="CHEBI:9407"/>
        <dbReference type="ChEBI" id="CHEBI:15377"/>
        <dbReference type="ChEBI" id="CHEBI:15378"/>
        <dbReference type="ChEBI" id="CHEBI:30616"/>
        <dbReference type="ChEBI" id="CHEBI:43474"/>
        <dbReference type="ChEBI" id="CHEBI:57925"/>
        <dbReference type="ChEBI" id="CHEBI:456216"/>
    </reaction>
    <physiologicalReaction direction="left-to-right" evidence="53">
        <dbReference type="Rhea" id="RHEA:66413"/>
    </physiologicalReaction>
</comment>
<evidence type="ECO:0000256" key="32">
    <source>
        <dbReference type="ARBA" id="ARBA00023303"/>
    </source>
</evidence>
<evidence type="ECO:0000256" key="48">
    <source>
        <dbReference type="ARBA" id="ARBA00050626"/>
    </source>
</evidence>
<evidence type="ECO:0000256" key="55">
    <source>
        <dbReference type="ARBA" id="ARBA00051624"/>
    </source>
</evidence>
<evidence type="ECO:0000256" key="23">
    <source>
        <dbReference type="ARBA" id="ARBA00023055"/>
    </source>
</evidence>
<keyword evidence="22 64" id="KW-1133">Transmembrane helix</keyword>
<comment type="similarity">
    <text evidence="7">Belongs to the ABC transporter superfamily. ABCC family. CFTR transporter (TC 3.A.1.202) subfamily.</text>
</comment>
<dbReference type="PRINTS" id="PR01851">
    <property type="entry name" value="CYSFIBREGLTR"/>
</dbReference>
<dbReference type="EC" id="7.6.2.3" evidence="34"/>
<dbReference type="Ensembl" id="ENSSSCT00000038789.2">
    <property type="protein sequence ID" value="ENSSSCP00000042896.1"/>
    <property type="gene ID" value="ENSSSCG00000038275.3"/>
</dbReference>
<keyword evidence="32" id="KW-0407">Ion channel</keyword>
<keyword evidence="30" id="KW-0413">Isomerase</keyword>
<keyword evidence="31" id="KW-0449">Lipoprotein</keyword>
<dbReference type="GO" id="GO:0055038">
    <property type="term" value="C:recycling endosome membrane"/>
    <property type="evidence" value="ECO:0007669"/>
    <property type="project" value="UniProtKB-SubCell"/>
</dbReference>
<keyword evidence="13" id="KW-0597">Phosphoprotein</keyword>
<comment type="subunit">
    <text evidence="60">Interacts (via PDZ-binding motif) with SNX27 (via PDZ domain); this interaction accelerates MRP4 internalization.</text>
</comment>
<sequence>MLPVYPEAKHNPLGDANICSRLLFCWLTPLLRVGYKRRLEEDDMYSVLPEDRSAHLGEELQGCWDQEVSRAEKDAREPSLTKAIIKCYWKPYLVLGIFTFLEEGTRIVHPVLLGKIISYLEYYDPSDSAAFREALAYAAGLSVCVLTWAFLHHLYFYHIQRVGMRLRVAVCHMIYRKALRLSNSATRETSTGQIVNLLSNDVNRFDQVTMFLHFLWVGPLQAVVVTALLWMEVGISCLAGMAVLILLLLLQSCIGKLFSLLWSKTAAYTDVRIRTMSEVITGIRTVKMYTWEKSIMDLIARLRRKEVSKILRSSYLRGLNLASFFALSKIMVFVTFITSEVLGNVITASQVFVVVTLFEALRLTGTLHFPMAVEKVSEAVVSIQRVKNFLLLEETSQHNPQLPSDGEAIVHMHDFTAFWDKASETPTLQGLSFTIRPGELLAVVGPVGAGKSSLLSAVLGELPPSQGEVTVRGRIAYVPQQPWLFPGTVRSNILFGKKYEKDRYEKVLKACALEEDLQPLEDGDLTVVRGRGTPLSAGQKARISLARALYQDADIYLLDDPLSAVDAGVSRHLFEQAHVTADRAHSVRVHCVSLYVVQSIVCFLDLQVYPRHLGQGLPPPPTSAEGASEGGLCLILRHETCHLLTQLLHGVVHRTVGSPQPLCKNNRCIRQALREKITILVTHQLQYLKDASQILILKDGKIMKKGTFAEFPKPGVDFEDIPLKEKEAEPPPVPDSPTPSQASESSVESQENPRPLLEDAAPQDQDAENIRVTLSLESRSEGKVGFKTYKNYFISGDNWFIIIFLILVNIAAQVSYVLQDWWLSSWANGQSSLYAIEYLKGKITFIPDPVWYLTAYSVLTAGTVLFGITRSLLMFYILVNSSQTFHNKMLESILRAPVLFFNRNPAGRILNRFSKDTGHMDDLLPQIIQDFMQTFLLVMGVVGVMVVVIPWTVIPLIPLGIIFFVLRRYFLETSRDVKRLECTTRSPVFSHLASSLQGRWTIRAFKAQQRFQELFDAHQDLHSEAWFLSLTTSRWFALCLDAICAVFVIGVAFGSLFLAETLNVGQVGLVLSLALTFTVMVPRCIRQSAEAETMMISVERVIEYTDLEKEAPWEYKYHPPPSWPHEGLIGFYNVRFRYSSDGPLVLKNFTAPISPNEKVGIVGRTGAGKSSLVSALFRLSEPEGRIWIDGIWTTTIGLHDLRKKMSVVPQEPVLFTGTMRKNLDPFHEHTDEELWNALEEVQLKEAVEGLPGKLNTELAESGSNLSAGQRQLVSFARAILRKNQILIIDKATSNVDPRTDEVIKKKVREKFAQCTVLTITNRLSTVIDSEFVMVLDSGRQREYSSPYKLLQNKNSLFYKMVQHLGEAEATALTETATQVHMERK</sequence>
<evidence type="ECO:0000256" key="19">
    <source>
        <dbReference type="ARBA" id="ARBA00022840"/>
    </source>
</evidence>
<evidence type="ECO:0000256" key="53">
    <source>
        <dbReference type="ARBA" id="ARBA00051304"/>
    </source>
</evidence>
<feature type="domain" description="ABC transmembrane type-1" evidence="66">
    <location>
        <begin position="93"/>
        <end position="358"/>
    </location>
</feature>
<comment type="catalytic activity">
    <reaction evidence="44">
        <text>an S-substituted glutathione(in) + ATP + H2O = an S-substituted glutathione(out) + ADP + phosphate + H(+)</text>
        <dbReference type="Rhea" id="RHEA:19121"/>
        <dbReference type="ChEBI" id="CHEBI:15377"/>
        <dbReference type="ChEBI" id="CHEBI:15378"/>
        <dbReference type="ChEBI" id="CHEBI:30616"/>
        <dbReference type="ChEBI" id="CHEBI:43474"/>
        <dbReference type="ChEBI" id="CHEBI:90779"/>
        <dbReference type="ChEBI" id="CHEBI:456216"/>
        <dbReference type="EC" id="7.6.2.3"/>
    </reaction>
    <physiologicalReaction direction="left-to-right" evidence="44">
        <dbReference type="Rhea" id="RHEA:19122"/>
    </physiologicalReaction>
</comment>
<keyword evidence="28" id="KW-0325">Glycoprotein</keyword>
<dbReference type="SMR" id="A0A287AG73"/>
<evidence type="ECO:0000256" key="28">
    <source>
        <dbReference type="ARBA" id="ARBA00023180"/>
    </source>
</evidence>
<feature type="transmembrane region" description="Helical" evidence="64">
    <location>
        <begin position="233"/>
        <end position="254"/>
    </location>
</feature>
<dbReference type="CDD" id="cd03244">
    <property type="entry name" value="ABCC_MRP_domain2"/>
    <property type="match status" value="1"/>
</dbReference>
<evidence type="ECO:0007829" key="69">
    <source>
        <dbReference type="PeptideAtlas" id="A0A287AG73"/>
    </source>
</evidence>
<dbReference type="GO" id="GO:0006869">
    <property type="term" value="P:lipid transport"/>
    <property type="evidence" value="ECO:0007669"/>
    <property type="project" value="UniProtKB-KW"/>
</dbReference>
<protein>
    <recommendedName>
        <fullName evidence="10">Cystic fibrosis transmembrane conductance regulator</fullName>
        <ecNumber evidence="9">5.6.1.6</ecNumber>
        <ecNumber evidence="8">7.6.2.2</ecNumber>
        <ecNumber evidence="34">7.6.2.3</ecNumber>
    </recommendedName>
    <alternativeName>
        <fullName evidence="35">ATP-binding cassette sub-family C member 7</fullName>
    </alternativeName>
    <alternativeName>
        <fullName evidence="36">Channel conductance-controlling ATPase</fullName>
    </alternativeName>
    <alternativeName>
        <fullName evidence="61">Multidrug resistance-associated protein 4</fullName>
    </alternativeName>
    <alternativeName>
        <fullName evidence="37">cAMP-dependent chloride channel</fullName>
    </alternativeName>
</protein>
<comment type="catalytic activity">
    <reaction evidence="54">
        <text>3',5'-cyclic AMP(in) + ATP + H2O = 3',5'-cyclic AMP(out) + ADP + phosphate + H(+)</text>
        <dbReference type="Rhea" id="RHEA:66184"/>
        <dbReference type="ChEBI" id="CHEBI:15377"/>
        <dbReference type="ChEBI" id="CHEBI:15378"/>
        <dbReference type="ChEBI" id="CHEBI:30616"/>
        <dbReference type="ChEBI" id="CHEBI:43474"/>
        <dbReference type="ChEBI" id="CHEBI:58165"/>
        <dbReference type="ChEBI" id="CHEBI:456216"/>
    </reaction>
    <physiologicalReaction direction="left-to-right" evidence="54">
        <dbReference type="Rhea" id="RHEA:66185"/>
    </physiologicalReaction>
</comment>
<keyword evidence="25 64" id="KW-0472">Membrane</keyword>
<dbReference type="InterPro" id="IPR036640">
    <property type="entry name" value="ABC1_TM_sf"/>
</dbReference>
<feature type="transmembrane region" description="Helical" evidence="64">
    <location>
        <begin position="855"/>
        <end position="879"/>
    </location>
</feature>
<evidence type="ECO:0000256" key="7">
    <source>
        <dbReference type="ARBA" id="ARBA00009118"/>
    </source>
</evidence>
<dbReference type="EC" id="5.6.1.6" evidence="9"/>
<dbReference type="GO" id="GO:0005886">
    <property type="term" value="C:plasma membrane"/>
    <property type="evidence" value="ECO:0000318"/>
    <property type="project" value="GO_Central"/>
</dbReference>
<reference evidence="67" key="3">
    <citation type="submission" date="2025-09" db="UniProtKB">
        <authorList>
            <consortium name="Ensembl"/>
        </authorList>
    </citation>
    <scope>IDENTIFICATION</scope>
</reference>
<dbReference type="GO" id="GO:0034707">
    <property type="term" value="C:chloride channel complex"/>
    <property type="evidence" value="ECO:0007669"/>
    <property type="project" value="UniProtKB-KW"/>
</dbReference>
<evidence type="ECO:0000256" key="43">
    <source>
        <dbReference type="ARBA" id="ARBA00047576"/>
    </source>
</evidence>
<evidence type="ECO:0000256" key="61">
    <source>
        <dbReference type="ARBA" id="ARBA00082792"/>
    </source>
</evidence>
<dbReference type="SMART" id="SM00382">
    <property type="entry name" value="AAA"/>
    <property type="match status" value="2"/>
</dbReference>
<dbReference type="FunFam" id="1.20.1560.10:FF:000014">
    <property type="entry name" value="Multidrug resistance-associated protein member 4"/>
    <property type="match status" value="1"/>
</dbReference>
<dbReference type="GeneTree" id="ENSGT00940000153931"/>
<dbReference type="Pfam" id="PF00005">
    <property type="entry name" value="ABC_tran"/>
    <property type="match status" value="2"/>
</dbReference>
<evidence type="ECO:0000256" key="15">
    <source>
        <dbReference type="ARBA" id="ARBA00022737"/>
    </source>
</evidence>
<evidence type="ECO:0000256" key="38">
    <source>
        <dbReference type="ARBA" id="ARBA00034018"/>
    </source>
</evidence>
<evidence type="ECO:0000256" key="42">
    <source>
        <dbReference type="ARBA" id="ARBA00047523"/>
    </source>
</evidence>
<dbReference type="SUPFAM" id="SSF90123">
    <property type="entry name" value="ABC transporter transmembrane region"/>
    <property type="match status" value="2"/>
</dbReference>
<dbReference type="GO" id="GO:0005524">
    <property type="term" value="F:ATP binding"/>
    <property type="evidence" value="ECO:0007669"/>
    <property type="project" value="UniProtKB-KW"/>
</dbReference>
<evidence type="ECO:0000256" key="29">
    <source>
        <dbReference type="ARBA" id="ARBA00023214"/>
    </source>
</evidence>
<dbReference type="GlyGen" id="A0A287AG73">
    <property type="glycosylation" value="2 sites"/>
</dbReference>
<dbReference type="PANTHER" id="PTHR24223:SF357">
    <property type="entry name" value="ATP-BINDING CASSETTE SUB-FAMILY C MEMBER 4"/>
    <property type="match status" value="1"/>
</dbReference>
<keyword evidence="27" id="KW-0869">Chloride channel</keyword>
<evidence type="ECO:0000256" key="20">
    <source>
        <dbReference type="ARBA" id="ARBA00022843"/>
    </source>
</evidence>
<dbReference type="GO" id="GO:0031901">
    <property type="term" value="C:early endosome membrane"/>
    <property type="evidence" value="ECO:0007669"/>
    <property type="project" value="UniProtKB-SubCell"/>
</dbReference>
<evidence type="ECO:0000256" key="33">
    <source>
        <dbReference type="ARBA" id="ARBA00024167"/>
    </source>
</evidence>
<evidence type="ECO:0000256" key="50">
    <source>
        <dbReference type="ARBA" id="ARBA00051057"/>
    </source>
</evidence>
<evidence type="ECO:0000256" key="45">
    <source>
        <dbReference type="ARBA" id="ARBA00048665"/>
    </source>
</evidence>
<feature type="transmembrane region" description="Helical" evidence="64">
    <location>
        <begin position="1064"/>
        <end position="1085"/>
    </location>
</feature>
<evidence type="ECO:0000256" key="56">
    <source>
        <dbReference type="ARBA" id="ARBA00051844"/>
    </source>
</evidence>
<evidence type="ECO:0000256" key="52">
    <source>
        <dbReference type="ARBA" id="ARBA00051287"/>
    </source>
</evidence>
<comment type="catalytic activity">
    <reaction evidence="55">
        <text>glycochenodeoxycholate(in) + glutathione(in) + ATP + H2O = glycochenodeoxycholate(out) + glutathione(out) + ADP + phosphate + H(+)</text>
        <dbReference type="Rhea" id="RHEA:66408"/>
        <dbReference type="ChEBI" id="CHEBI:15377"/>
        <dbReference type="ChEBI" id="CHEBI:15378"/>
        <dbReference type="ChEBI" id="CHEBI:30616"/>
        <dbReference type="ChEBI" id="CHEBI:36252"/>
        <dbReference type="ChEBI" id="CHEBI:43474"/>
        <dbReference type="ChEBI" id="CHEBI:57925"/>
        <dbReference type="ChEBI" id="CHEBI:456216"/>
    </reaction>
    <physiologicalReaction direction="left-to-right" evidence="55">
        <dbReference type="Rhea" id="RHEA:66409"/>
    </physiologicalReaction>
</comment>
<feature type="transmembrane region" description="Helical" evidence="64">
    <location>
        <begin position="208"/>
        <end position="227"/>
    </location>
</feature>
<evidence type="ECO:0000259" key="66">
    <source>
        <dbReference type="PROSITE" id="PS50929"/>
    </source>
</evidence>
<comment type="subunit">
    <text evidence="62">Monomer; does not require oligomerization for channel activity. May form oligomers in the membrane. Interacts with SLC26A3, SLC26A6 and NHERF1. Interacts with SHANK2. Interacts with MYO6. Interacts (via C-terminus) with GOPC (via PDZ domain); this promotes CFTR internalization and thereby decreases channel activity. Interacts with SLC4A7 through NHERF1. Found in a complex with MYO5B and RAB11A. Interacts with ANO1. Interacts with SLC26A8. Interacts with AHCYL1; the interaction increases CFTR activity. Interacts with CSE1L. The core-glycosylated form interacts with GORASP2 (via PDZ GRASP-type 1 domain) in respone to ER stress. Interacts with MARCHF2; the interaction leads to CFTR ubiqtuitination and degradation. Interacts with ADGRG2.</text>
</comment>
<feature type="transmembrane region" description="Helical" evidence="64">
    <location>
        <begin position="134"/>
        <end position="157"/>
    </location>
</feature>
<comment type="catalytic activity">
    <reaction evidence="49">
        <text>prostaglandin E1(in) + ATP + H2O = prostaglandin E1(out) + ADP + phosphate + H(+)</text>
        <dbReference type="Rhea" id="RHEA:66392"/>
        <dbReference type="ChEBI" id="CHEBI:15377"/>
        <dbReference type="ChEBI" id="CHEBI:15378"/>
        <dbReference type="ChEBI" id="CHEBI:30616"/>
        <dbReference type="ChEBI" id="CHEBI:43474"/>
        <dbReference type="ChEBI" id="CHEBI:57397"/>
        <dbReference type="ChEBI" id="CHEBI:456216"/>
    </reaction>
    <physiologicalReaction direction="left-to-right" evidence="49">
        <dbReference type="Rhea" id="RHEA:66393"/>
    </physiologicalReaction>
</comment>
<evidence type="ECO:0000256" key="34">
    <source>
        <dbReference type="ARBA" id="ARBA00024220"/>
    </source>
</evidence>
<reference evidence="67" key="2">
    <citation type="submission" date="2025-08" db="UniProtKB">
        <authorList>
            <consortium name="Ensembl"/>
        </authorList>
    </citation>
    <scope>IDENTIFICATION</scope>
</reference>
<feature type="compositionally biased region" description="Low complexity" evidence="63">
    <location>
        <begin position="738"/>
        <end position="750"/>
    </location>
</feature>
<evidence type="ECO:0000256" key="12">
    <source>
        <dbReference type="ARBA" id="ARBA00022475"/>
    </source>
</evidence>
<evidence type="ECO:0000256" key="6">
    <source>
        <dbReference type="ARBA" id="ARBA00004554"/>
    </source>
</evidence>
<comment type="catalytic activity">
    <reaction evidence="45">
        <text>urate(in) + ATP + H2O = urate(out) + ADP + phosphate + H(+)</text>
        <dbReference type="Rhea" id="RHEA:16461"/>
        <dbReference type="ChEBI" id="CHEBI:15377"/>
        <dbReference type="ChEBI" id="CHEBI:15378"/>
        <dbReference type="ChEBI" id="CHEBI:17775"/>
        <dbReference type="ChEBI" id="CHEBI:30616"/>
        <dbReference type="ChEBI" id="CHEBI:43474"/>
        <dbReference type="ChEBI" id="CHEBI:456216"/>
    </reaction>
    <physiologicalReaction direction="left-to-right" evidence="45">
        <dbReference type="Rhea" id="RHEA:16462"/>
    </physiologicalReaction>
</comment>
<evidence type="ECO:0000256" key="37">
    <source>
        <dbReference type="ARBA" id="ARBA00033163"/>
    </source>
</evidence>
<evidence type="ECO:0000256" key="62">
    <source>
        <dbReference type="ARBA" id="ARBA00093570"/>
    </source>
</evidence>
<comment type="catalytic activity">
    <reaction evidence="51">
        <text>leukotriene B4(in) + ATP + H2O = leukotriene B4(out) + ADP + phosphate + H(+)</text>
        <dbReference type="Rhea" id="RHEA:66424"/>
        <dbReference type="ChEBI" id="CHEBI:15377"/>
        <dbReference type="ChEBI" id="CHEBI:15378"/>
        <dbReference type="ChEBI" id="CHEBI:30616"/>
        <dbReference type="ChEBI" id="CHEBI:43474"/>
        <dbReference type="ChEBI" id="CHEBI:57461"/>
        <dbReference type="ChEBI" id="CHEBI:456216"/>
    </reaction>
</comment>
<dbReference type="GO" id="GO:0140359">
    <property type="term" value="F:ABC-type transporter activity"/>
    <property type="evidence" value="ECO:0000318"/>
    <property type="project" value="GO_Central"/>
</dbReference>
<evidence type="ECO:0000256" key="60">
    <source>
        <dbReference type="ARBA" id="ARBA00062847"/>
    </source>
</evidence>